<reference evidence="1" key="2">
    <citation type="submission" date="2021-09" db="EMBL/GenBank/DDBJ databases">
        <authorList>
            <person name="Gilroy R."/>
        </authorList>
    </citation>
    <scope>NUCLEOTIDE SEQUENCE</scope>
    <source>
        <strain evidence="1">ChiGjej6B6-11269</strain>
    </source>
</reference>
<accession>A0A9D3A1L5</accession>
<reference evidence="1" key="1">
    <citation type="journal article" date="2021" name="PeerJ">
        <title>Extensive microbial diversity within the chicken gut microbiome revealed by metagenomics and culture.</title>
        <authorList>
            <person name="Gilroy R."/>
            <person name="Ravi A."/>
            <person name="Getino M."/>
            <person name="Pursley I."/>
            <person name="Horton D.L."/>
            <person name="Alikhan N.F."/>
            <person name="Baker D."/>
            <person name="Gharbi K."/>
            <person name="Hall N."/>
            <person name="Watson M."/>
            <person name="Adriaenssens E.M."/>
            <person name="Foster-Nyarko E."/>
            <person name="Jarju S."/>
            <person name="Secka A."/>
            <person name="Antonio M."/>
            <person name="Oren A."/>
            <person name="Chaudhuri R.R."/>
            <person name="La Ragione R."/>
            <person name="Hildebrand F."/>
            <person name="Pallen M.J."/>
        </authorList>
    </citation>
    <scope>NUCLEOTIDE SEQUENCE</scope>
    <source>
        <strain evidence="1">ChiGjej6B6-11269</strain>
    </source>
</reference>
<protein>
    <submittedName>
        <fullName evidence="1">Uncharacterized protein</fullName>
    </submittedName>
</protein>
<dbReference type="Proteomes" id="UP000786989">
    <property type="component" value="Unassembled WGS sequence"/>
</dbReference>
<name>A0A9D3A1L5_9ACTN</name>
<sequence length="276" mass="29146">MADELTTQTNDVQDVTSRRTAEDYVNAVNAVIDIAEIAVSFIPGGGAAAKVATKAIRYAPAARKLVSKIPDVAPIAGQVAGKLQQKAPDAVGEQAEKLAGAAKGVAAAVGERGHAASDAIKKSFDARAQEKARREARRALLDGAGIRMSVQQFMENRATQAKLSDQSGNDYLAYCGCYAIATYAGSVKKDDYGSFRDIYIGKSQNMGQSIFADVIGAGNVDVYADVKYKQHVYVLLYPCEPEKLDVLEASLITALDADTSYNAPRAAVAVTVGCSN</sequence>
<organism evidence="1 2">
    <name type="scientific">Slackia equolifaciens</name>
    <dbReference type="NCBI Taxonomy" id="498718"/>
    <lineage>
        <taxon>Bacteria</taxon>
        <taxon>Bacillati</taxon>
        <taxon>Actinomycetota</taxon>
        <taxon>Coriobacteriia</taxon>
        <taxon>Eggerthellales</taxon>
        <taxon>Eggerthellaceae</taxon>
        <taxon>Slackia</taxon>
    </lineage>
</organism>
<proteinExistence type="predicted"/>
<evidence type="ECO:0000313" key="2">
    <source>
        <dbReference type="Proteomes" id="UP000786989"/>
    </source>
</evidence>
<dbReference type="EMBL" id="DYWI01000200">
    <property type="protein sequence ID" value="HJF66494.1"/>
    <property type="molecule type" value="Genomic_DNA"/>
</dbReference>
<dbReference type="AlphaFoldDB" id="A0A9D3A1L5"/>
<comment type="caution">
    <text evidence="1">The sequence shown here is derived from an EMBL/GenBank/DDBJ whole genome shotgun (WGS) entry which is preliminary data.</text>
</comment>
<evidence type="ECO:0000313" key="1">
    <source>
        <dbReference type="EMBL" id="HJF66494.1"/>
    </source>
</evidence>
<gene>
    <name evidence="1" type="ORF">K8U77_10345</name>
</gene>